<dbReference type="eggNOG" id="COG1609">
    <property type="taxonomic scope" value="Bacteria"/>
</dbReference>
<accession>S0EVV3</accession>
<dbReference type="InterPro" id="IPR000524">
    <property type="entry name" value="Tscrpt_reg_HTH_GntR"/>
</dbReference>
<sequence length="382" mass="42487">MATRREVERRRNALIQDLREAVRSGSLQPGETLPPMKELAKKYNISVNVTHRAMQTLVEEGLLCTVSRVGTFVRRRPVPLEGFYLWIVQEDMPLAAQHGFEMRMAQLGATTLALRPGQIRELFHQGQLPSILGVFGDISSPENREIFSYFDQEALPNVTFASSSSGSLGDVVAFDEFEGGRMAANHLIRLGHRQIAFLGAHTSAKLHPGFEWSVLREEGWREALESSGLSPQGLAFHPSKVPTWTGEAMFHIGVELGEALLRRMGEITAIVAANDRIALGVISVLRNSGLPTVRWPAMVGFDNTAIGGAHFLTTLYLPWEQLGREAADLLWERQHGQVKRAPLVRRVPMYLLPRLTSQYGWAARGVFEVIEPQNILQPARAG</sequence>
<dbReference type="Gene3D" id="3.40.50.2300">
    <property type="match status" value="2"/>
</dbReference>
<keyword evidence="2" id="KW-0238">DNA-binding</keyword>
<dbReference type="HOGENOM" id="CLU_719050_0_0_0"/>
<name>S0EVV3_CHTCT</name>
<dbReference type="Pfam" id="PF00392">
    <property type="entry name" value="GntR"/>
    <property type="match status" value="1"/>
</dbReference>
<dbReference type="PROSITE" id="PS50949">
    <property type="entry name" value="HTH_GNTR"/>
    <property type="match status" value="1"/>
</dbReference>
<dbReference type="InterPro" id="IPR036388">
    <property type="entry name" value="WH-like_DNA-bd_sf"/>
</dbReference>
<evidence type="ECO:0000259" key="4">
    <source>
        <dbReference type="PROSITE" id="PS50949"/>
    </source>
</evidence>
<dbReference type="OrthoDB" id="9796186at2"/>
<evidence type="ECO:0000313" key="6">
    <source>
        <dbReference type="Proteomes" id="UP000014227"/>
    </source>
</evidence>
<dbReference type="SMART" id="SM00345">
    <property type="entry name" value="HTH_GNTR"/>
    <property type="match status" value="1"/>
</dbReference>
<dbReference type="STRING" id="454171.CP488_00456"/>
<dbReference type="CDD" id="cd07377">
    <property type="entry name" value="WHTH_GntR"/>
    <property type="match status" value="1"/>
</dbReference>
<dbReference type="AlphaFoldDB" id="S0EVV3"/>
<evidence type="ECO:0000256" key="2">
    <source>
        <dbReference type="ARBA" id="ARBA00023125"/>
    </source>
</evidence>
<dbReference type="Proteomes" id="UP000014227">
    <property type="component" value="Chromosome I"/>
</dbReference>
<dbReference type="KEGG" id="ccz:CCALI_00697"/>
<dbReference type="Pfam" id="PF13377">
    <property type="entry name" value="Peripla_BP_3"/>
    <property type="match status" value="1"/>
</dbReference>
<dbReference type="PANTHER" id="PTHR30146">
    <property type="entry name" value="LACI-RELATED TRANSCRIPTIONAL REPRESSOR"/>
    <property type="match status" value="1"/>
</dbReference>
<dbReference type="CDD" id="cd06267">
    <property type="entry name" value="PBP1_LacI_sugar_binding-like"/>
    <property type="match status" value="1"/>
</dbReference>
<reference evidence="6" key="1">
    <citation type="submission" date="2013-03" db="EMBL/GenBank/DDBJ databases">
        <title>Genome sequence of Chthonomonas calidirosea, the first sequenced genome from the Armatimonadetes phylum (formally candidate division OP10).</title>
        <authorList>
            <person name="Lee K.C.Y."/>
            <person name="Morgan X.C."/>
            <person name="Dunfield P.F."/>
            <person name="Tamas I."/>
            <person name="Houghton K.M."/>
            <person name="Vyssotski M."/>
            <person name="Ryan J.L.J."/>
            <person name="Lagutin K."/>
            <person name="McDonald I.R."/>
            <person name="Stott M.B."/>
        </authorList>
    </citation>
    <scope>NUCLEOTIDE SEQUENCE [LARGE SCALE GENOMIC DNA]</scope>
    <source>
        <strain evidence="6">DSM 23976 / ICMP 18418 / T49</strain>
    </source>
</reference>
<dbReference type="EMBL" id="HF951689">
    <property type="protein sequence ID" value="CCW34522.1"/>
    <property type="molecule type" value="Genomic_DNA"/>
</dbReference>
<feature type="domain" description="HTH gntR-type" evidence="4">
    <location>
        <begin position="8"/>
        <end position="76"/>
    </location>
</feature>
<keyword evidence="3" id="KW-0804">Transcription</keyword>
<dbReference type="Gene3D" id="1.10.10.10">
    <property type="entry name" value="Winged helix-like DNA-binding domain superfamily/Winged helix DNA-binding domain"/>
    <property type="match status" value="1"/>
</dbReference>
<evidence type="ECO:0000313" key="5">
    <source>
        <dbReference type="EMBL" id="CCW34522.1"/>
    </source>
</evidence>
<dbReference type="InterPro" id="IPR028082">
    <property type="entry name" value="Peripla_BP_I"/>
</dbReference>
<dbReference type="InterPro" id="IPR036390">
    <property type="entry name" value="WH_DNA-bd_sf"/>
</dbReference>
<dbReference type="RefSeq" id="WP_016482084.1">
    <property type="nucleotide sequence ID" value="NC_021487.1"/>
</dbReference>
<protein>
    <submittedName>
        <fullName evidence="5">Transcriptional regulators</fullName>
    </submittedName>
</protein>
<evidence type="ECO:0000256" key="3">
    <source>
        <dbReference type="ARBA" id="ARBA00023163"/>
    </source>
</evidence>
<dbReference type="PANTHER" id="PTHR30146:SF153">
    <property type="entry name" value="LACTOSE OPERON REPRESSOR"/>
    <property type="match status" value="1"/>
</dbReference>
<organism evidence="5 6">
    <name type="scientific">Chthonomonas calidirosea (strain DSM 23976 / ICMP 18418 / T49)</name>
    <dbReference type="NCBI Taxonomy" id="1303518"/>
    <lineage>
        <taxon>Bacteria</taxon>
        <taxon>Bacillati</taxon>
        <taxon>Armatimonadota</taxon>
        <taxon>Chthonomonadia</taxon>
        <taxon>Chthonomonadales</taxon>
        <taxon>Chthonomonadaceae</taxon>
        <taxon>Chthonomonas</taxon>
    </lineage>
</organism>
<dbReference type="GO" id="GO:0000976">
    <property type="term" value="F:transcription cis-regulatory region binding"/>
    <property type="evidence" value="ECO:0007669"/>
    <property type="project" value="TreeGrafter"/>
</dbReference>
<dbReference type="InterPro" id="IPR046335">
    <property type="entry name" value="LacI/GalR-like_sensor"/>
</dbReference>
<evidence type="ECO:0000256" key="1">
    <source>
        <dbReference type="ARBA" id="ARBA00023015"/>
    </source>
</evidence>
<dbReference type="GO" id="GO:0003700">
    <property type="term" value="F:DNA-binding transcription factor activity"/>
    <property type="evidence" value="ECO:0007669"/>
    <property type="project" value="InterPro"/>
</dbReference>
<dbReference type="PATRIC" id="fig|1303518.3.peg.703"/>
<keyword evidence="6" id="KW-1185">Reference proteome</keyword>
<dbReference type="InParanoid" id="S0EVV3"/>
<dbReference type="SUPFAM" id="SSF53822">
    <property type="entry name" value="Periplasmic binding protein-like I"/>
    <property type="match status" value="1"/>
</dbReference>
<proteinExistence type="predicted"/>
<dbReference type="SUPFAM" id="SSF46785">
    <property type="entry name" value="Winged helix' DNA-binding domain"/>
    <property type="match status" value="1"/>
</dbReference>
<gene>
    <name evidence="5" type="ORF">CCALI_00697</name>
</gene>
<keyword evidence="1" id="KW-0805">Transcription regulation</keyword>